<gene>
    <name evidence="1" type="ORF">DACRYDRAFT_109112</name>
</gene>
<sequence>MAKPSTCKSAAKPALPTDEHAIMLKTAAAIIAHMCKDTEDPRFLLLVKYSDVMPFSNVVVLLLNSPQSTLQEELATLSAPPEEDEEEDEDEKEFKAMLSGFLTSLVSLASPLVKAKKGKTKTKETTPAKVVMLCLDDGTNVTLPVTKVHGRPTKKDSCNAKLMCMYLLAKPNKCKREEDNKDEAGPLHKWSHLPEAGIEPPVMLLHMAEHNMLELQKSLLTAQKAVDAVQKVVDTISGWVEQVQTLLGRALAE</sequence>
<dbReference type="RefSeq" id="XP_040627280.1">
    <property type="nucleotide sequence ID" value="XM_040768814.1"/>
</dbReference>
<protein>
    <submittedName>
        <fullName evidence="1">Uncharacterized protein</fullName>
    </submittedName>
</protein>
<name>M5G9B5_DACPD</name>
<evidence type="ECO:0000313" key="1">
    <source>
        <dbReference type="EMBL" id="EJU00383.1"/>
    </source>
</evidence>
<dbReference type="GeneID" id="63683876"/>
<evidence type="ECO:0000313" key="2">
    <source>
        <dbReference type="Proteomes" id="UP000030653"/>
    </source>
</evidence>
<reference evidence="1 2" key="1">
    <citation type="journal article" date="2012" name="Science">
        <title>The Paleozoic origin of enzymatic lignin decomposition reconstructed from 31 fungal genomes.</title>
        <authorList>
            <person name="Floudas D."/>
            <person name="Binder M."/>
            <person name="Riley R."/>
            <person name="Barry K."/>
            <person name="Blanchette R.A."/>
            <person name="Henrissat B."/>
            <person name="Martinez A.T."/>
            <person name="Otillar R."/>
            <person name="Spatafora J.W."/>
            <person name="Yadav J.S."/>
            <person name="Aerts A."/>
            <person name="Benoit I."/>
            <person name="Boyd A."/>
            <person name="Carlson A."/>
            <person name="Copeland A."/>
            <person name="Coutinho P.M."/>
            <person name="de Vries R.P."/>
            <person name="Ferreira P."/>
            <person name="Findley K."/>
            <person name="Foster B."/>
            <person name="Gaskell J."/>
            <person name="Glotzer D."/>
            <person name="Gorecki P."/>
            <person name="Heitman J."/>
            <person name="Hesse C."/>
            <person name="Hori C."/>
            <person name="Igarashi K."/>
            <person name="Jurgens J.A."/>
            <person name="Kallen N."/>
            <person name="Kersten P."/>
            <person name="Kohler A."/>
            <person name="Kuees U."/>
            <person name="Kumar T.K.A."/>
            <person name="Kuo A."/>
            <person name="LaButti K."/>
            <person name="Larrondo L.F."/>
            <person name="Lindquist E."/>
            <person name="Ling A."/>
            <person name="Lombard V."/>
            <person name="Lucas S."/>
            <person name="Lundell T."/>
            <person name="Martin R."/>
            <person name="McLaughlin D.J."/>
            <person name="Morgenstern I."/>
            <person name="Morin E."/>
            <person name="Murat C."/>
            <person name="Nagy L.G."/>
            <person name="Nolan M."/>
            <person name="Ohm R.A."/>
            <person name="Patyshakuliyeva A."/>
            <person name="Rokas A."/>
            <person name="Ruiz-Duenas F.J."/>
            <person name="Sabat G."/>
            <person name="Salamov A."/>
            <person name="Samejima M."/>
            <person name="Schmutz J."/>
            <person name="Slot J.C."/>
            <person name="St John F."/>
            <person name="Stenlid J."/>
            <person name="Sun H."/>
            <person name="Sun S."/>
            <person name="Syed K."/>
            <person name="Tsang A."/>
            <person name="Wiebenga A."/>
            <person name="Young D."/>
            <person name="Pisabarro A."/>
            <person name="Eastwood D.C."/>
            <person name="Martin F."/>
            <person name="Cullen D."/>
            <person name="Grigoriev I.V."/>
            <person name="Hibbett D.S."/>
        </authorList>
    </citation>
    <scope>NUCLEOTIDE SEQUENCE [LARGE SCALE GENOMIC DNA]</scope>
    <source>
        <strain evidence="1 2">DJM-731 SS1</strain>
    </source>
</reference>
<dbReference type="EMBL" id="JH795867">
    <property type="protein sequence ID" value="EJU00383.1"/>
    <property type="molecule type" value="Genomic_DNA"/>
</dbReference>
<proteinExistence type="predicted"/>
<keyword evidence="2" id="KW-1185">Reference proteome</keyword>
<dbReference type="Proteomes" id="UP000030653">
    <property type="component" value="Unassembled WGS sequence"/>
</dbReference>
<organism evidence="1 2">
    <name type="scientific">Dacryopinax primogenitus (strain DJM 731)</name>
    <name type="common">Brown rot fungus</name>
    <dbReference type="NCBI Taxonomy" id="1858805"/>
    <lineage>
        <taxon>Eukaryota</taxon>
        <taxon>Fungi</taxon>
        <taxon>Dikarya</taxon>
        <taxon>Basidiomycota</taxon>
        <taxon>Agaricomycotina</taxon>
        <taxon>Dacrymycetes</taxon>
        <taxon>Dacrymycetales</taxon>
        <taxon>Dacrymycetaceae</taxon>
        <taxon>Dacryopinax</taxon>
    </lineage>
</organism>
<dbReference type="HOGENOM" id="CLU_075600_0_0_1"/>
<dbReference type="AlphaFoldDB" id="M5G9B5"/>
<accession>M5G9B5</accession>
<dbReference type="OrthoDB" id="782330at2759"/>